<dbReference type="PROSITE" id="PS50011">
    <property type="entry name" value="PROTEIN_KINASE_DOM"/>
    <property type="match status" value="1"/>
</dbReference>
<dbReference type="GO" id="GO:0005737">
    <property type="term" value="C:cytoplasm"/>
    <property type="evidence" value="ECO:0007669"/>
    <property type="project" value="TreeGrafter"/>
</dbReference>
<gene>
    <name evidence="3" type="ORF">CTEN210_11070</name>
</gene>
<evidence type="ECO:0000313" key="3">
    <source>
        <dbReference type="EMBL" id="GFH54594.1"/>
    </source>
</evidence>
<reference evidence="3 4" key="1">
    <citation type="journal article" date="2021" name="Sci. Rep.">
        <title>The genome of the diatom Chaetoceros tenuissimus carries an ancient integrated fragment of an extant virus.</title>
        <authorList>
            <person name="Hongo Y."/>
            <person name="Kimura K."/>
            <person name="Takaki Y."/>
            <person name="Yoshida Y."/>
            <person name="Baba S."/>
            <person name="Kobayashi G."/>
            <person name="Nagasaki K."/>
            <person name="Hano T."/>
            <person name="Tomaru Y."/>
        </authorList>
    </citation>
    <scope>NUCLEOTIDE SEQUENCE [LARGE SCALE GENOMIC DNA]</scope>
    <source>
        <strain evidence="3 4">NIES-3715</strain>
    </source>
</reference>
<dbReference type="Gene3D" id="3.30.200.20">
    <property type="entry name" value="Phosphorylase Kinase, domain 1"/>
    <property type="match status" value="1"/>
</dbReference>
<dbReference type="GO" id="GO:0005634">
    <property type="term" value="C:nucleus"/>
    <property type="evidence" value="ECO:0007669"/>
    <property type="project" value="TreeGrafter"/>
</dbReference>
<dbReference type="GO" id="GO:0044773">
    <property type="term" value="P:mitotic DNA damage checkpoint signaling"/>
    <property type="evidence" value="ECO:0007669"/>
    <property type="project" value="TreeGrafter"/>
</dbReference>
<dbReference type="Gene3D" id="1.10.510.10">
    <property type="entry name" value="Transferase(Phosphotransferase) domain 1"/>
    <property type="match status" value="1"/>
</dbReference>
<dbReference type="SUPFAM" id="SSF56112">
    <property type="entry name" value="Protein kinase-like (PK-like)"/>
    <property type="match status" value="1"/>
</dbReference>
<comment type="caution">
    <text evidence="3">The sequence shown here is derived from an EMBL/GenBank/DDBJ whole genome shotgun (WGS) entry which is preliminary data.</text>
</comment>
<feature type="region of interest" description="Disordered" evidence="1">
    <location>
        <begin position="43"/>
        <end position="62"/>
    </location>
</feature>
<dbReference type="AlphaFoldDB" id="A0AAD3CZ27"/>
<evidence type="ECO:0000259" key="2">
    <source>
        <dbReference type="PROSITE" id="PS50011"/>
    </source>
</evidence>
<dbReference type="InterPro" id="IPR011009">
    <property type="entry name" value="Kinase-like_dom_sf"/>
</dbReference>
<sequence>MIRKVLLAKYPHQREENSSNPSRRLSKQSSQCRTRLSLKRMKQDSSLFLQDETSSDTTNDISSPKDIKLSNLRLGDMIDRGCFSSVHDIQYDIKGNSAISNVESSSVQSSRDDFVIKRARSSLAWDARIESIVSLAKEAQFLAQLSHEHIINMEGTIGDPGNDDYYLILERMTSTLSKEMKRWRKEQNFGYNQSKKSKQEALLHRLDVGRQICIAMKYLHENMVVFRDLKPDNVGFDKNHGKVKLFDFGLAKELKVRDQVSENNYKNTQYVGTRRYMAPEVFNSDTYGLAVDVYSFGILLWELFTLKIAFDGLTIFQHSDFAYNRNGRPRILFG</sequence>
<feature type="region of interest" description="Disordered" evidence="1">
    <location>
        <begin position="12"/>
        <end position="36"/>
    </location>
</feature>
<evidence type="ECO:0000313" key="4">
    <source>
        <dbReference type="Proteomes" id="UP001054902"/>
    </source>
</evidence>
<dbReference type="Proteomes" id="UP001054902">
    <property type="component" value="Unassembled WGS sequence"/>
</dbReference>
<dbReference type="Pfam" id="PF00069">
    <property type="entry name" value="Pkinase"/>
    <property type="match status" value="1"/>
</dbReference>
<accession>A0AAD3CZ27</accession>
<dbReference type="InterPro" id="IPR000719">
    <property type="entry name" value="Prot_kinase_dom"/>
</dbReference>
<dbReference type="EMBL" id="BLLK01000047">
    <property type="protein sequence ID" value="GFH54594.1"/>
    <property type="molecule type" value="Genomic_DNA"/>
</dbReference>
<protein>
    <recommendedName>
        <fullName evidence="2">Protein kinase domain-containing protein</fullName>
    </recommendedName>
</protein>
<proteinExistence type="predicted"/>
<feature type="domain" description="Protein kinase" evidence="2">
    <location>
        <begin position="72"/>
        <end position="334"/>
    </location>
</feature>
<dbReference type="PANTHER" id="PTHR44167:SF24">
    <property type="entry name" value="SERINE_THREONINE-PROTEIN KINASE CHK2"/>
    <property type="match status" value="1"/>
</dbReference>
<name>A0AAD3CZ27_9STRA</name>
<dbReference type="PANTHER" id="PTHR44167">
    <property type="entry name" value="OVARIAN-SPECIFIC SERINE/THREONINE-PROTEIN KINASE LOK-RELATED"/>
    <property type="match status" value="1"/>
</dbReference>
<keyword evidence="4" id="KW-1185">Reference proteome</keyword>
<dbReference type="GO" id="GO:0005524">
    <property type="term" value="F:ATP binding"/>
    <property type="evidence" value="ECO:0007669"/>
    <property type="project" value="InterPro"/>
</dbReference>
<feature type="compositionally biased region" description="Polar residues" evidence="1">
    <location>
        <begin position="44"/>
        <end position="62"/>
    </location>
</feature>
<feature type="compositionally biased region" description="Polar residues" evidence="1">
    <location>
        <begin position="18"/>
        <end position="34"/>
    </location>
</feature>
<dbReference type="GO" id="GO:0004674">
    <property type="term" value="F:protein serine/threonine kinase activity"/>
    <property type="evidence" value="ECO:0007669"/>
    <property type="project" value="TreeGrafter"/>
</dbReference>
<dbReference type="SMART" id="SM00220">
    <property type="entry name" value="S_TKc"/>
    <property type="match status" value="1"/>
</dbReference>
<evidence type="ECO:0000256" key="1">
    <source>
        <dbReference type="SAM" id="MobiDB-lite"/>
    </source>
</evidence>
<organism evidence="3 4">
    <name type="scientific">Chaetoceros tenuissimus</name>
    <dbReference type="NCBI Taxonomy" id="426638"/>
    <lineage>
        <taxon>Eukaryota</taxon>
        <taxon>Sar</taxon>
        <taxon>Stramenopiles</taxon>
        <taxon>Ochrophyta</taxon>
        <taxon>Bacillariophyta</taxon>
        <taxon>Coscinodiscophyceae</taxon>
        <taxon>Chaetocerotophycidae</taxon>
        <taxon>Chaetocerotales</taxon>
        <taxon>Chaetocerotaceae</taxon>
        <taxon>Chaetoceros</taxon>
    </lineage>
</organism>